<name>A0AAE1A6P9_9GAST</name>
<sequence>MKKIRISLPRTLNNGKQYRTNQHLELESLRSSREINNSKNNNNDNNNIIIKNSVIVVGFSIVYVQM</sequence>
<protein>
    <submittedName>
        <fullName evidence="1">Uncharacterized protein</fullName>
    </submittedName>
</protein>
<keyword evidence="2" id="KW-1185">Reference proteome</keyword>
<evidence type="ECO:0000313" key="1">
    <source>
        <dbReference type="EMBL" id="KAK3782050.1"/>
    </source>
</evidence>
<comment type="caution">
    <text evidence="1">The sequence shown here is derived from an EMBL/GenBank/DDBJ whole genome shotgun (WGS) entry which is preliminary data.</text>
</comment>
<reference evidence="1" key="1">
    <citation type="journal article" date="2023" name="G3 (Bethesda)">
        <title>A reference genome for the long-term kleptoplast-retaining sea slug Elysia crispata morphotype clarki.</title>
        <authorList>
            <person name="Eastman K.E."/>
            <person name="Pendleton A.L."/>
            <person name="Shaikh M.A."/>
            <person name="Suttiyut T."/>
            <person name="Ogas R."/>
            <person name="Tomko P."/>
            <person name="Gavelis G."/>
            <person name="Widhalm J.R."/>
            <person name="Wisecaver J.H."/>
        </authorList>
    </citation>
    <scope>NUCLEOTIDE SEQUENCE</scope>
    <source>
        <strain evidence="1">ECLA1</strain>
    </source>
</reference>
<evidence type="ECO:0000313" key="2">
    <source>
        <dbReference type="Proteomes" id="UP001283361"/>
    </source>
</evidence>
<dbReference type="EMBL" id="JAWDGP010002543">
    <property type="protein sequence ID" value="KAK3782050.1"/>
    <property type="molecule type" value="Genomic_DNA"/>
</dbReference>
<dbReference type="AlphaFoldDB" id="A0AAE1A6P9"/>
<accession>A0AAE1A6P9</accession>
<organism evidence="1 2">
    <name type="scientific">Elysia crispata</name>
    <name type="common">lettuce slug</name>
    <dbReference type="NCBI Taxonomy" id="231223"/>
    <lineage>
        <taxon>Eukaryota</taxon>
        <taxon>Metazoa</taxon>
        <taxon>Spiralia</taxon>
        <taxon>Lophotrochozoa</taxon>
        <taxon>Mollusca</taxon>
        <taxon>Gastropoda</taxon>
        <taxon>Heterobranchia</taxon>
        <taxon>Euthyneura</taxon>
        <taxon>Panpulmonata</taxon>
        <taxon>Sacoglossa</taxon>
        <taxon>Placobranchoidea</taxon>
        <taxon>Plakobranchidae</taxon>
        <taxon>Elysia</taxon>
    </lineage>
</organism>
<dbReference type="Proteomes" id="UP001283361">
    <property type="component" value="Unassembled WGS sequence"/>
</dbReference>
<gene>
    <name evidence="1" type="ORF">RRG08_024550</name>
</gene>
<proteinExistence type="predicted"/>